<dbReference type="SUPFAM" id="SSF53850">
    <property type="entry name" value="Periplasmic binding protein-like II"/>
    <property type="match status" value="1"/>
</dbReference>
<reference evidence="4 5" key="1">
    <citation type="submission" date="2019-05" db="EMBL/GenBank/DDBJ databases">
        <title>Nakamurella sp. N5BH11, whole genome shotgun sequence.</title>
        <authorList>
            <person name="Tuo L."/>
        </authorList>
    </citation>
    <scope>NUCLEOTIDE SEQUENCE [LARGE SCALE GENOMIC DNA]</scope>
    <source>
        <strain evidence="4 5">N5BH11</strain>
    </source>
</reference>
<dbReference type="AlphaFoldDB" id="A0A4U6QKM7"/>
<dbReference type="RefSeq" id="WP_137448142.1">
    <property type="nucleotide sequence ID" value="NZ_SZZH01000001.1"/>
</dbReference>
<dbReference type="PANTHER" id="PTHR30024">
    <property type="entry name" value="ALIPHATIC SULFONATES-BINDING PROTEIN-RELATED"/>
    <property type="match status" value="1"/>
</dbReference>
<dbReference type="Proteomes" id="UP000306985">
    <property type="component" value="Unassembled WGS sequence"/>
</dbReference>
<evidence type="ECO:0000313" key="5">
    <source>
        <dbReference type="Proteomes" id="UP000306985"/>
    </source>
</evidence>
<dbReference type="SMART" id="SM00062">
    <property type="entry name" value="PBPb"/>
    <property type="match status" value="1"/>
</dbReference>
<dbReference type="InterPro" id="IPR001638">
    <property type="entry name" value="Solute-binding_3/MltF_N"/>
</dbReference>
<organism evidence="4 5">
    <name type="scientific">Nakamurella flava</name>
    <dbReference type="NCBI Taxonomy" id="2576308"/>
    <lineage>
        <taxon>Bacteria</taxon>
        <taxon>Bacillati</taxon>
        <taxon>Actinomycetota</taxon>
        <taxon>Actinomycetes</taxon>
        <taxon>Nakamurellales</taxon>
        <taxon>Nakamurellaceae</taxon>
        <taxon>Nakamurella</taxon>
    </lineage>
</organism>
<gene>
    <name evidence="4" type="ORF">FDO65_04025</name>
</gene>
<dbReference type="PROSITE" id="PS51257">
    <property type="entry name" value="PROKAR_LIPOPROTEIN"/>
    <property type="match status" value="1"/>
</dbReference>
<dbReference type="CDD" id="cd13558">
    <property type="entry name" value="PBP2_SsuA_like_2"/>
    <property type="match status" value="1"/>
</dbReference>
<evidence type="ECO:0000259" key="3">
    <source>
        <dbReference type="SMART" id="SM00062"/>
    </source>
</evidence>
<comment type="similarity">
    <text evidence="1">Belongs to the bacterial solute-binding protein SsuA/TauA family.</text>
</comment>
<dbReference type="Gene3D" id="3.40.190.10">
    <property type="entry name" value="Periplasmic binding protein-like II"/>
    <property type="match status" value="2"/>
</dbReference>
<evidence type="ECO:0000256" key="2">
    <source>
        <dbReference type="SAM" id="SignalP"/>
    </source>
</evidence>
<feature type="signal peptide" evidence="2">
    <location>
        <begin position="1"/>
        <end position="36"/>
    </location>
</feature>
<proteinExistence type="inferred from homology"/>
<keyword evidence="5" id="KW-1185">Reference proteome</keyword>
<sequence length="361" mass="37662">MTRRSLRRRLASTTAATAAALGLVMTLAACGGGSIAATGSTTSAPSATVAGTGTDLSAVTLRVGETGWKQQELLLQSAGLADTPYRTEFSLFQGGNLQLEALGADAIDLASASEIPPIFAAQSGGPGSLTISAVRQGNTLTQEVVVPEGSTIASVEQLKGRKVAYVQNTTAHYFLYQSVAAAGLQWSDIEAVPLSTSDGLAALLSGQVDALASYGNAVITAHAKGATTLVDARDILSGNFLYVTRPATNADPATKAAILDFYDRLEKGFAWARSHPDDWAAVIARETKQPVEQARQVFVDGEQQRPSHFVPTSAQAIASQRKIVDTFVQAGILTATVDIGQYWTTEYDQGLQAIQAASDAG</sequence>
<dbReference type="PANTHER" id="PTHR30024:SF48">
    <property type="entry name" value="ABC TRANSPORTER SUBSTRATE-BINDING PROTEIN"/>
    <property type="match status" value="1"/>
</dbReference>
<comment type="caution">
    <text evidence="4">The sequence shown here is derived from an EMBL/GenBank/DDBJ whole genome shotgun (WGS) entry which is preliminary data.</text>
</comment>
<feature type="chain" id="PRO_5020389482" evidence="2">
    <location>
        <begin position="37"/>
        <end position="361"/>
    </location>
</feature>
<dbReference type="EMBL" id="SZZH01000001">
    <property type="protein sequence ID" value="TKV60839.1"/>
    <property type="molecule type" value="Genomic_DNA"/>
</dbReference>
<keyword evidence="2" id="KW-0732">Signal</keyword>
<feature type="domain" description="Solute-binding protein family 3/N-terminal" evidence="3">
    <location>
        <begin position="60"/>
        <end position="275"/>
    </location>
</feature>
<protein>
    <submittedName>
        <fullName evidence="4">ABC transporter substrate-binding protein</fullName>
    </submittedName>
</protein>
<evidence type="ECO:0000313" key="4">
    <source>
        <dbReference type="EMBL" id="TKV60839.1"/>
    </source>
</evidence>
<dbReference type="Pfam" id="PF09084">
    <property type="entry name" value="NMT1"/>
    <property type="match status" value="1"/>
</dbReference>
<accession>A0A4U6QKM7</accession>
<name>A0A4U6QKM7_9ACTN</name>
<dbReference type="OrthoDB" id="506623at2"/>
<dbReference type="InterPro" id="IPR015168">
    <property type="entry name" value="SsuA/THI5"/>
</dbReference>
<evidence type="ECO:0000256" key="1">
    <source>
        <dbReference type="ARBA" id="ARBA00010742"/>
    </source>
</evidence>